<feature type="compositionally biased region" description="Polar residues" evidence="1">
    <location>
        <begin position="947"/>
        <end position="958"/>
    </location>
</feature>
<feature type="compositionally biased region" description="Low complexity" evidence="1">
    <location>
        <begin position="731"/>
        <end position="762"/>
    </location>
</feature>
<reference evidence="2 3" key="1">
    <citation type="submission" date="2013-07" db="EMBL/GenBank/DDBJ databases">
        <title>The Genome Sequence of Cryptococcus heveanensis BCC8398.</title>
        <authorList>
            <consortium name="The Broad Institute Genome Sequencing Platform"/>
            <person name="Cuomo C."/>
            <person name="Litvintseva A."/>
            <person name="Chen Y."/>
            <person name="Heitman J."/>
            <person name="Sun S."/>
            <person name="Springer D."/>
            <person name="Dromer F."/>
            <person name="Young S.K."/>
            <person name="Zeng Q."/>
            <person name="Gargeya S."/>
            <person name="Fitzgerald M."/>
            <person name="Abouelleil A."/>
            <person name="Alvarado L."/>
            <person name="Berlin A.M."/>
            <person name="Chapman S.B."/>
            <person name="Dewar J."/>
            <person name="Goldberg J."/>
            <person name="Griggs A."/>
            <person name="Gujja S."/>
            <person name="Hansen M."/>
            <person name="Howarth C."/>
            <person name="Imamovic A."/>
            <person name="Larimer J."/>
            <person name="McCowan C."/>
            <person name="Murphy C."/>
            <person name="Pearson M."/>
            <person name="Priest M."/>
            <person name="Roberts A."/>
            <person name="Saif S."/>
            <person name="Shea T."/>
            <person name="Sykes S."/>
            <person name="Wortman J."/>
            <person name="Nusbaum C."/>
            <person name="Birren B."/>
        </authorList>
    </citation>
    <scope>NUCLEOTIDE SEQUENCE [LARGE SCALE GENOMIC DNA]</scope>
    <source>
        <strain evidence="2 3">BCC8398</strain>
    </source>
</reference>
<dbReference type="EMBL" id="KI669510">
    <property type="protein sequence ID" value="OCF32223.1"/>
    <property type="molecule type" value="Genomic_DNA"/>
</dbReference>
<feature type="compositionally biased region" description="Low complexity" evidence="1">
    <location>
        <begin position="1024"/>
        <end position="1035"/>
    </location>
</feature>
<feature type="compositionally biased region" description="Polar residues" evidence="1">
    <location>
        <begin position="9"/>
        <end position="21"/>
    </location>
</feature>
<feature type="compositionally biased region" description="Polar residues" evidence="1">
    <location>
        <begin position="903"/>
        <end position="916"/>
    </location>
</feature>
<feature type="compositionally biased region" description="Low complexity" evidence="1">
    <location>
        <begin position="466"/>
        <end position="477"/>
    </location>
</feature>
<feature type="region of interest" description="Disordered" evidence="1">
    <location>
        <begin position="674"/>
        <end position="1053"/>
    </location>
</feature>
<reference evidence="3" key="2">
    <citation type="submission" date="2013-12" db="EMBL/GenBank/DDBJ databases">
        <title>Evolution of pathogenesis and genome organization in the Tremellales.</title>
        <authorList>
            <person name="Cuomo C."/>
            <person name="Litvintseva A."/>
            <person name="Heitman J."/>
            <person name="Chen Y."/>
            <person name="Sun S."/>
            <person name="Springer D."/>
            <person name="Dromer F."/>
            <person name="Young S."/>
            <person name="Zeng Q."/>
            <person name="Chapman S."/>
            <person name="Gujja S."/>
            <person name="Saif S."/>
            <person name="Birren B."/>
        </authorList>
    </citation>
    <scope>NUCLEOTIDE SEQUENCE [LARGE SCALE GENOMIC DNA]</scope>
    <source>
        <strain evidence="3">BCC8398</strain>
    </source>
</reference>
<feature type="compositionally biased region" description="Polar residues" evidence="1">
    <location>
        <begin position="983"/>
        <end position="995"/>
    </location>
</feature>
<dbReference type="AlphaFoldDB" id="A0A1B9GMM4"/>
<feature type="region of interest" description="Disordered" evidence="1">
    <location>
        <begin position="1"/>
        <end position="323"/>
    </location>
</feature>
<feature type="compositionally biased region" description="Pro residues" evidence="1">
    <location>
        <begin position="919"/>
        <end position="928"/>
    </location>
</feature>
<feature type="region of interest" description="Disordered" evidence="1">
    <location>
        <begin position="1070"/>
        <end position="1131"/>
    </location>
</feature>
<organism evidence="2 3">
    <name type="scientific">Kwoniella heveanensis BCC8398</name>
    <dbReference type="NCBI Taxonomy" id="1296120"/>
    <lineage>
        <taxon>Eukaryota</taxon>
        <taxon>Fungi</taxon>
        <taxon>Dikarya</taxon>
        <taxon>Basidiomycota</taxon>
        <taxon>Agaricomycotina</taxon>
        <taxon>Tremellomycetes</taxon>
        <taxon>Tremellales</taxon>
        <taxon>Cryptococcaceae</taxon>
        <taxon>Kwoniella</taxon>
    </lineage>
</organism>
<evidence type="ECO:0000256" key="1">
    <source>
        <dbReference type="SAM" id="MobiDB-lite"/>
    </source>
</evidence>
<keyword evidence="3" id="KW-1185">Reference proteome</keyword>
<feature type="compositionally biased region" description="Low complexity" evidence="1">
    <location>
        <begin position="147"/>
        <end position="182"/>
    </location>
</feature>
<sequence>MDDPWAGPSWSTPSKATSSMSMDMKMPEVNRTPPPPRFDENDSDPWGATAPIPAATKSSLSAPGTPDEDGNAHAKNLVTPGWGEDAASPSAHWSGGRGDDESIRREEREPEPEQASLSDGHGDAWQPSSPVGEAKQISFESKTVQQASSASPNAAAVVEASPPSPSLSIASPPAASSPAGSPVHQQQPGLPFESEGFGPSSSSTALSISKSPSFGDDFGGFSSGPAFTTNSDSNDDPWGSGAVSGAGASTSAPRDDGWGGEDLSWGGENQDAMPSWGGVEDDSGFGRRQEEVHAPFGQIVQSAGDVRESDTEDEEGRWGRARPAAVTITPAAASRGKEEDDWEEAQRRIRIQNERAPREKIDELAKVWTELLGSVITEELQKRTGAEELKFEETVQTLENDIADKAISLSTIPSDVNTYPPVISSLITHERYVYALQRPNPAPTSSLLHTAATRRPRRVDPLALDSSSSEPSWTSRSMLGEPDAPPAATDAAGQQEDAGRSRWSFWGKRPAPERQLTTSGGGILEVKSMSPTPSMDRQSSDIRASSISRPASRAPSISAHPSRPSSPAPSFSPSISNDQATSTMQSTPSASLPQAPPVQPAPSAVSRFFGRLSRKQSSSAPTSGVDAKEDLELSADDFSYLSEVPSMSQPPPEKGVGDLLALEPGRTEQIASLESLLSSKAAPLPKPLAPPPKGPAGAPVSNGRSSSGRFVARMKAPAPTDMDLLGDLDMSSSSSVSTVSAQSSIQQQQVSSPSVASPSSTSAWDDFLALDQSATPPARSTPPVLPHAPVTPVSAAPLVPSRSGTPAVSISPPPPPAPATMPTMSSILSVPATPANKARPPASADFGDFDDFGTPQHASTSTFDDFGDFSAFESSPSSSAPAAAAAAAAAAVASPNPKPFNFDSFTSPINNPSNIQTPSKPPPVPTPSSKPTLSTPANHARPGSLDHTPTINLLTGASASKGKRWPAPASPVAPVLAPPPNSKGASPSGSGNAPNSAGFPFLSPPPPVRPVSRAGANLLDDPESASSSPAPSSAPISRDVSKAPSTHAGLGMGISNLDLTPSAVQIPPMFGGALGATSPPPPRSMSSTPMLSPPQASAQIKSLAPTAQGQGIGGGGQGGLSAQDLSFFDSL</sequence>
<evidence type="ECO:0000313" key="3">
    <source>
        <dbReference type="Proteomes" id="UP000092666"/>
    </source>
</evidence>
<feature type="compositionally biased region" description="Basic and acidic residues" evidence="1">
    <location>
        <begin position="97"/>
        <end position="108"/>
    </location>
</feature>
<dbReference type="STRING" id="1296120.A0A1B9GMM4"/>
<feature type="compositionally biased region" description="Low complexity" evidence="1">
    <location>
        <begin position="191"/>
        <end position="216"/>
    </location>
</feature>
<feature type="compositionally biased region" description="Low complexity" evidence="1">
    <location>
        <begin position="870"/>
        <end position="895"/>
    </location>
</feature>
<feature type="compositionally biased region" description="Low complexity" evidence="1">
    <location>
        <begin position="239"/>
        <end position="252"/>
    </location>
</feature>
<feature type="compositionally biased region" description="Gly residues" evidence="1">
    <location>
        <begin position="1110"/>
        <end position="1119"/>
    </location>
</feature>
<evidence type="ECO:0000313" key="2">
    <source>
        <dbReference type="EMBL" id="OCF32223.1"/>
    </source>
</evidence>
<feature type="compositionally biased region" description="Low complexity" evidence="1">
    <location>
        <begin position="674"/>
        <end position="683"/>
    </location>
</feature>
<feature type="compositionally biased region" description="Polar residues" evidence="1">
    <location>
        <begin position="577"/>
        <end position="587"/>
    </location>
</feature>
<dbReference type="OrthoDB" id="2594812at2759"/>
<accession>A0A1B9GMM4</accession>
<name>A0A1B9GMM4_9TREE</name>
<feature type="compositionally biased region" description="Pro residues" evidence="1">
    <location>
        <begin position="684"/>
        <end position="694"/>
    </location>
</feature>
<feature type="compositionally biased region" description="Low complexity" evidence="1">
    <location>
        <begin position="541"/>
        <end position="576"/>
    </location>
</feature>
<feature type="compositionally biased region" description="Basic and acidic residues" evidence="1">
    <location>
        <begin position="284"/>
        <end position="293"/>
    </location>
</feature>
<proteinExistence type="predicted"/>
<feature type="region of interest" description="Disordered" evidence="1">
    <location>
        <begin position="439"/>
        <end position="631"/>
    </location>
</feature>
<protein>
    <submittedName>
        <fullName evidence="2">Uncharacterized protein</fullName>
    </submittedName>
</protein>
<gene>
    <name evidence="2" type="ORF">I316_06137</name>
</gene>
<feature type="compositionally biased region" description="Low complexity" evidence="1">
    <location>
        <begin position="1084"/>
        <end position="1094"/>
    </location>
</feature>
<feature type="compositionally biased region" description="Pro residues" evidence="1">
    <location>
        <begin position="968"/>
        <end position="981"/>
    </location>
</feature>
<dbReference type="Proteomes" id="UP000092666">
    <property type="component" value="Unassembled WGS sequence"/>
</dbReference>